<dbReference type="Proteomes" id="UP000828390">
    <property type="component" value="Unassembled WGS sequence"/>
</dbReference>
<comment type="caution">
    <text evidence="1">The sequence shown here is derived from an EMBL/GenBank/DDBJ whole genome shotgun (WGS) entry which is preliminary data.</text>
</comment>
<accession>A0A9D4KP05</accession>
<dbReference type="AlphaFoldDB" id="A0A9D4KP05"/>
<reference evidence="1" key="1">
    <citation type="journal article" date="2019" name="bioRxiv">
        <title>The Genome of the Zebra Mussel, Dreissena polymorpha: A Resource for Invasive Species Research.</title>
        <authorList>
            <person name="McCartney M.A."/>
            <person name="Auch B."/>
            <person name="Kono T."/>
            <person name="Mallez S."/>
            <person name="Zhang Y."/>
            <person name="Obille A."/>
            <person name="Becker A."/>
            <person name="Abrahante J.E."/>
            <person name="Garbe J."/>
            <person name="Badalamenti J.P."/>
            <person name="Herman A."/>
            <person name="Mangelson H."/>
            <person name="Liachko I."/>
            <person name="Sullivan S."/>
            <person name="Sone E.D."/>
            <person name="Koren S."/>
            <person name="Silverstein K.A.T."/>
            <person name="Beckman K.B."/>
            <person name="Gohl D.M."/>
        </authorList>
    </citation>
    <scope>NUCLEOTIDE SEQUENCE</scope>
    <source>
        <strain evidence="1">Duluth1</strain>
        <tissue evidence="1">Whole animal</tissue>
    </source>
</reference>
<reference evidence="1" key="2">
    <citation type="submission" date="2020-11" db="EMBL/GenBank/DDBJ databases">
        <authorList>
            <person name="McCartney M.A."/>
            <person name="Auch B."/>
            <person name="Kono T."/>
            <person name="Mallez S."/>
            <person name="Becker A."/>
            <person name="Gohl D.M."/>
            <person name="Silverstein K.A.T."/>
            <person name="Koren S."/>
            <person name="Bechman K.B."/>
            <person name="Herman A."/>
            <person name="Abrahante J.E."/>
            <person name="Garbe J."/>
        </authorList>
    </citation>
    <scope>NUCLEOTIDE SEQUENCE</scope>
    <source>
        <strain evidence="1">Duluth1</strain>
        <tissue evidence="1">Whole animal</tissue>
    </source>
</reference>
<keyword evidence="2" id="KW-1185">Reference proteome</keyword>
<gene>
    <name evidence="1" type="ORF">DPMN_116216</name>
</gene>
<organism evidence="1 2">
    <name type="scientific">Dreissena polymorpha</name>
    <name type="common">Zebra mussel</name>
    <name type="synonym">Mytilus polymorpha</name>
    <dbReference type="NCBI Taxonomy" id="45954"/>
    <lineage>
        <taxon>Eukaryota</taxon>
        <taxon>Metazoa</taxon>
        <taxon>Spiralia</taxon>
        <taxon>Lophotrochozoa</taxon>
        <taxon>Mollusca</taxon>
        <taxon>Bivalvia</taxon>
        <taxon>Autobranchia</taxon>
        <taxon>Heteroconchia</taxon>
        <taxon>Euheterodonta</taxon>
        <taxon>Imparidentia</taxon>
        <taxon>Neoheterodontei</taxon>
        <taxon>Myida</taxon>
        <taxon>Dreissenoidea</taxon>
        <taxon>Dreissenidae</taxon>
        <taxon>Dreissena</taxon>
    </lineage>
</organism>
<proteinExistence type="predicted"/>
<protein>
    <submittedName>
        <fullName evidence="1">Uncharacterized protein</fullName>
    </submittedName>
</protein>
<evidence type="ECO:0000313" key="2">
    <source>
        <dbReference type="Proteomes" id="UP000828390"/>
    </source>
</evidence>
<evidence type="ECO:0000313" key="1">
    <source>
        <dbReference type="EMBL" id="KAH3842712.1"/>
    </source>
</evidence>
<dbReference type="EMBL" id="JAIWYP010000004">
    <property type="protein sequence ID" value="KAH3842712.1"/>
    <property type="molecule type" value="Genomic_DNA"/>
</dbReference>
<name>A0A9D4KP05_DREPO</name>
<sequence length="50" mass="5461">MDRHSLSVGTLTELLRAGCHGHARGFFTVESLDSVINVVLQLHLVAFALE</sequence>